<evidence type="ECO:0000256" key="1">
    <source>
        <dbReference type="SAM" id="Phobius"/>
    </source>
</evidence>
<gene>
    <name evidence="3" type="ORF">WG622_05450</name>
</gene>
<feature type="transmembrane region" description="Helical" evidence="1">
    <location>
        <begin position="7"/>
        <end position="26"/>
    </location>
</feature>
<keyword evidence="4" id="KW-1185">Reference proteome</keyword>
<dbReference type="Pfam" id="PF00487">
    <property type="entry name" value="FA_desaturase"/>
    <property type="match status" value="1"/>
</dbReference>
<sequence length="299" mass="34605">MRECRPLIEWPTFSLLVLCYAGFALGTIWASAIWLPLGMVVTTIAIVLHSSLTHEVVHGHPFRSQLLSEATVFPVLGVFIPYLRFKDTHLDHHQDSKLTDPYDDPESNYMDPEAWSQLSFICKALLTVNNMLFGRIVLGPAIGQIVFMKCDATQILKGNRRVLAGWLLHIPGLALVIWFVASVSAMPVWAYLISAYFAYGILKIRTFLEHQAHEKYRGRTVIIEDHGPLAWLFLYNSLHVVHHMHPKLPWYRLPVAFKDNRDRYLGRNDGYYYSSYWTILKRYFFTPKDPVPHPLWPKQ</sequence>
<accession>A0ABU8QE31</accession>
<comment type="caution">
    <text evidence="3">The sequence shown here is derived from an EMBL/GenBank/DDBJ whole genome shotgun (WGS) entry which is preliminary data.</text>
</comment>
<feature type="transmembrane region" description="Helical" evidence="1">
    <location>
        <begin position="188"/>
        <end position="208"/>
    </location>
</feature>
<dbReference type="CDD" id="cd03509">
    <property type="entry name" value="DesA_FADS-like"/>
    <property type="match status" value="1"/>
</dbReference>
<keyword evidence="1" id="KW-0472">Membrane</keyword>
<feature type="transmembrane region" description="Helical" evidence="1">
    <location>
        <begin position="162"/>
        <end position="182"/>
    </location>
</feature>
<feature type="domain" description="Fatty acid desaturase" evidence="2">
    <location>
        <begin position="34"/>
        <end position="271"/>
    </location>
</feature>
<dbReference type="Proteomes" id="UP001368270">
    <property type="component" value="Unassembled WGS sequence"/>
</dbReference>
<evidence type="ECO:0000313" key="4">
    <source>
        <dbReference type="Proteomes" id="UP001368270"/>
    </source>
</evidence>
<feature type="transmembrane region" description="Helical" evidence="1">
    <location>
        <begin position="64"/>
        <end position="83"/>
    </location>
</feature>
<keyword evidence="1" id="KW-0812">Transmembrane</keyword>
<evidence type="ECO:0000313" key="3">
    <source>
        <dbReference type="EMBL" id="MEJ5217674.1"/>
    </source>
</evidence>
<keyword evidence="1" id="KW-1133">Transmembrane helix</keyword>
<organism evidence="3 4">
    <name type="scientific">Cognatishimia coralii</name>
    <dbReference type="NCBI Taxonomy" id="3083254"/>
    <lineage>
        <taxon>Bacteria</taxon>
        <taxon>Pseudomonadati</taxon>
        <taxon>Pseudomonadota</taxon>
        <taxon>Alphaproteobacteria</taxon>
        <taxon>Rhodobacterales</taxon>
        <taxon>Paracoccaceae</taxon>
        <taxon>Cognatishimia</taxon>
    </lineage>
</organism>
<reference evidence="3 4" key="1">
    <citation type="submission" date="2024-03" db="EMBL/GenBank/DDBJ databases">
        <title>Cognatishimia coralii sp. nov., a marine bacterium isolated from coral surrounding seawater.</title>
        <authorList>
            <person name="Liu X."/>
            <person name="Liu S."/>
            <person name="Sun H."/>
            <person name="Zhang Y."/>
        </authorList>
    </citation>
    <scope>NUCLEOTIDE SEQUENCE [LARGE SCALE GENOMIC DNA]</scope>
    <source>
        <strain evidence="3 4">D5M38</strain>
    </source>
</reference>
<protein>
    <submittedName>
        <fullName evidence="3">Fatty acid desaturase</fullName>
    </submittedName>
</protein>
<dbReference type="RefSeq" id="WP_339402640.1">
    <property type="nucleotide sequence ID" value="NZ_JBBGAZ010000001.1"/>
</dbReference>
<dbReference type="EMBL" id="JBBGAZ010000001">
    <property type="protein sequence ID" value="MEJ5217674.1"/>
    <property type="molecule type" value="Genomic_DNA"/>
</dbReference>
<evidence type="ECO:0000259" key="2">
    <source>
        <dbReference type="Pfam" id="PF00487"/>
    </source>
</evidence>
<name>A0ABU8QE31_9RHOB</name>
<proteinExistence type="predicted"/>
<dbReference type="InterPro" id="IPR005804">
    <property type="entry name" value="FA_desaturase_dom"/>
</dbReference>